<name>A0ABV4NXZ9_9GAMM</name>
<dbReference type="Proteomes" id="UP001569428">
    <property type="component" value="Unassembled WGS sequence"/>
</dbReference>
<gene>
    <name evidence="1" type="ORF">ACCI49_07150</name>
</gene>
<accession>A0ABV4NXZ9</accession>
<dbReference type="RefSeq" id="WP_371838268.1">
    <property type="nucleotide sequence ID" value="NZ_JBGMEK010000011.1"/>
</dbReference>
<proteinExistence type="predicted"/>
<evidence type="ECO:0000313" key="2">
    <source>
        <dbReference type="Proteomes" id="UP001569428"/>
    </source>
</evidence>
<keyword evidence="2" id="KW-1185">Reference proteome</keyword>
<protein>
    <submittedName>
        <fullName evidence="1">Uncharacterized protein</fullName>
    </submittedName>
</protein>
<evidence type="ECO:0000313" key="1">
    <source>
        <dbReference type="EMBL" id="MFA0810694.1"/>
    </source>
</evidence>
<dbReference type="EMBL" id="JBGMEK010000011">
    <property type="protein sequence ID" value="MFA0810694.1"/>
    <property type="molecule type" value="Genomic_DNA"/>
</dbReference>
<comment type="caution">
    <text evidence="1">The sequence shown here is derived from an EMBL/GenBank/DDBJ whole genome shotgun (WGS) entry which is preliminary data.</text>
</comment>
<reference evidence="1 2" key="1">
    <citation type="submission" date="2024-08" db="EMBL/GenBank/DDBJ databases">
        <authorList>
            <person name="Ishaq N."/>
        </authorList>
    </citation>
    <scope>NUCLEOTIDE SEQUENCE [LARGE SCALE GENOMIC DNA]</scope>
    <source>
        <strain evidence="1 2">DSM 18651</strain>
    </source>
</reference>
<organism evidence="1 2">
    <name type="scientific">Microbulbifer epialgicus</name>
    <dbReference type="NCBI Taxonomy" id="393907"/>
    <lineage>
        <taxon>Bacteria</taxon>
        <taxon>Pseudomonadati</taxon>
        <taxon>Pseudomonadota</taxon>
        <taxon>Gammaproteobacteria</taxon>
        <taxon>Cellvibrionales</taxon>
        <taxon>Microbulbiferaceae</taxon>
        <taxon>Microbulbifer</taxon>
    </lineage>
</organism>
<sequence length="284" mass="30859">MTGSFTSIIRMVGLLVVFCVSKHALSTEVLAVEGERCIAAPSADAFTRKHEVSPHTSELCFTRLEELTGTLEQLVLIDVASGANRGQIGGQSGGEKSPLAITPRQLKTKHFLKRKSLLLLSEPYKRHSMAQLCQELVQSGFENPKILIGKRPQGLFQEAHLSVSANDYLVELSHFGVVTVAANSSITQELTQLGIPVISNQTDQDLETTVRNAFISYSLNGYLPIFIVGETEQEKRLEKQLRRKFTEDVFVVTGGVEAIKRALRNGALGAVKRAGLDGVPGCAG</sequence>